<feature type="domain" description="PurM-like C-terminal" evidence="10">
    <location>
        <begin position="585"/>
        <end position="737"/>
    </location>
</feature>
<feature type="binding site" evidence="8">
    <location>
        <position position="97"/>
    </location>
    <ligand>
        <name>ATP</name>
        <dbReference type="ChEBI" id="CHEBI:30616"/>
    </ligand>
</feature>
<keyword evidence="4 8" id="KW-0547">Nucleotide-binding</keyword>
<proteinExistence type="inferred from homology"/>
<accession>A0A7W9W7D5</accession>
<feature type="binding site" evidence="8">
    <location>
        <position position="251"/>
    </location>
    <ligand>
        <name>substrate</name>
    </ligand>
</feature>
<evidence type="ECO:0000256" key="2">
    <source>
        <dbReference type="ARBA" id="ARBA00022598"/>
    </source>
</evidence>
<feature type="active site" evidence="8">
    <location>
        <position position="54"/>
    </location>
</feature>
<feature type="active site" description="Proton acceptor" evidence="8">
    <location>
        <position position="101"/>
    </location>
</feature>
<dbReference type="CDD" id="cd02204">
    <property type="entry name" value="PurL_repeat2"/>
    <property type="match status" value="1"/>
</dbReference>
<dbReference type="SUPFAM" id="SSF56042">
    <property type="entry name" value="PurM C-terminal domain-like"/>
    <property type="match status" value="2"/>
</dbReference>
<comment type="subcellular location">
    <subcellularLocation>
        <location evidence="8">Cytoplasm</location>
    </subcellularLocation>
</comment>
<feature type="binding site" evidence="8">
    <location>
        <position position="509"/>
    </location>
    <ligand>
        <name>ATP</name>
        <dbReference type="ChEBI" id="CHEBI:30616"/>
    </ligand>
</feature>
<feature type="domain" description="PurM-like C-terminal" evidence="10">
    <location>
        <begin position="213"/>
        <end position="365"/>
    </location>
</feature>
<dbReference type="Pfam" id="PF18072">
    <property type="entry name" value="FGAR-AT_linker"/>
    <property type="match status" value="1"/>
</dbReference>
<comment type="function">
    <text evidence="8">Part of the phosphoribosylformylglycinamidine synthase complex involved in the purines biosynthetic pathway. Catalyzes the ATP-dependent conversion of formylglycinamide ribonucleotide (FGAR) and glutamine to yield formylglycinamidine ribonucleotide (FGAM) and glutamate. The FGAM synthase complex is composed of three subunits. PurQ produces an ammonia molecule by converting glutamine to glutamate. PurL transfers the ammonia molecule to FGAR to form FGAM in an ATP-dependent manner. PurS interacts with PurQ and PurL and is thought to assist in the transfer of the ammonia molecule from PurQ to PurL.</text>
</comment>
<evidence type="ECO:0000256" key="5">
    <source>
        <dbReference type="ARBA" id="ARBA00022755"/>
    </source>
</evidence>
<dbReference type="PANTHER" id="PTHR43555">
    <property type="entry name" value="PHOSPHORIBOSYLFORMYLGLYCINAMIDINE SYNTHASE SUBUNIT PURL"/>
    <property type="match status" value="1"/>
</dbReference>
<feature type="binding site" evidence="8">
    <location>
        <position position="122"/>
    </location>
    <ligand>
        <name>substrate</name>
    </ligand>
</feature>
<dbReference type="UniPathway" id="UPA00074">
    <property type="reaction ID" value="UER00128"/>
</dbReference>
<feature type="binding site" evidence="8">
    <location>
        <position position="547"/>
    </location>
    <ligand>
        <name>Mg(2+)</name>
        <dbReference type="ChEBI" id="CHEBI:18420"/>
        <label>1</label>
    </ligand>
</feature>
<evidence type="ECO:0000259" key="11">
    <source>
        <dbReference type="Pfam" id="PF18072"/>
    </source>
</evidence>
<feature type="domain" description="PurM-like N-terminal" evidence="9">
    <location>
        <begin position="452"/>
        <end position="571"/>
    </location>
</feature>
<evidence type="ECO:0000259" key="9">
    <source>
        <dbReference type="Pfam" id="PF00586"/>
    </source>
</evidence>
<dbReference type="Proteomes" id="UP000520814">
    <property type="component" value="Unassembled WGS sequence"/>
</dbReference>
<dbReference type="Gene3D" id="3.90.650.10">
    <property type="entry name" value="PurM-like C-terminal domain"/>
    <property type="match status" value="2"/>
</dbReference>
<feature type="binding site" evidence="8">
    <location>
        <position position="279"/>
    </location>
    <ligand>
        <name>Mg(2+)</name>
        <dbReference type="ChEBI" id="CHEBI:18420"/>
        <label>2</label>
    </ligand>
</feature>
<evidence type="ECO:0000256" key="3">
    <source>
        <dbReference type="ARBA" id="ARBA00022723"/>
    </source>
</evidence>
<gene>
    <name evidence="8" type="primary">purL</name>
    <name evidence="12" type="ORF">HNQ39_003353</name>
</gene>
<feature type="domain" description="PurM-like N-terminal" evidence="9">
    <location>
        <begin position="81"/>
        <end position="200"/>
    </location>
</feature>
<comment type="similarity">
    <text evidence="8">Belongs to the FGAMS family.</text>
</comment>
<feature type="domain" description="Phosphoribosylformylglycinamidine synthase linker" evidence="11">
    <location>
        <begin position="18"/>
        <end position="58"/>
    </location>
</feature>
<dbReference type="EC" id="6.3.5.3" evidence="8"/>
<dbReference type="InterPro" id="IPR041609">
    <property type="entry name" value="PurL_linker"/>
</dbReference>
<reference evidence="12 13" key="1">
    <citation type="submission" date="2020-08" db="EMBL/GenBank/DDBJ databases">
        <title>Genomic Encyclopedia of Type Strains, Phase IV (KMG-IV): sequencing the most valuable type-strain genomes for metagenomic binning, comparative biology and taxonomic classification.</title>
        <authorList>
            <person name="Goeker M."/>
        </authorList>
    </citation>
    <scope>NUCLEOTIDE SEQUENCE [LARGE SCALE GENOMIC DNA]</scope>
    <source>
        <strain evidence="12 13">DSM 23562</strain>
    </source>
</reference>
<dbReference type="InterPro" id="IPR036676">
    <property type="entry name" value="PurM-like_C_sf"/>
</dbReference>
<name>A0A7W9W7D5_ARMRO</name>
<keyword evidence="2 8" id="KW-0436">Ligase</keyword>
<evidence type="ECO:0000259" key="10">
    <source>
        <dbReference type="Pfam" id="PF02769"/>
    </source>
</evidence>
<comment type="caution">
    <text evidence="12">The sequence shown here is derived from an EMBL/GenBank/DDBJ whole genome shotgun (WGS) entry which is preliminary data.</text>
</comment>
<evidence type="ECO:0000256" key="6">
    <source>
        <dbReference type="ARBA" id="ARBA00022840"/>
    </source>
</evidence>
<comment type="caution">
    <text evidence="8">Lacks conserved residue(s) required for the propagation of feature annotation.</text>
</comment>
<feature type="binding site" evidence="8">
    <location>
        <position position="57"/>
    </location>
    <ligand>
        <name>ATP</name>
        <dbReference type="ChEBI" id="CHEBI:30616"/>
    </ligand>
</feature>
<dbReference type="Pfam" id="PF02769">
    <property type="entry name" value="AIRS_C"/>
    <property type="match status" value="2"/>
</dbReference>
<keyword evidence="7 8" id="KW-0460">Magnesium</keyword>
<comment type="pathway">
    <text evidence="8">Purine metabolism; IMP biosynthesis via de novo pathway; 5-amino-1-(5-phospho-D-ribosyl)imidazole from N(2)-formyl-N(1)-(5-phospho-D-ribosyl)glycinamide: step 1/2.</text>
</comment>
<feature type="binding site" evidence="8">
    <location>
        <position position="123"/>
    </location>
    <ligand>
        <name>Mg(2+)</name>
        <dbReference type="ChEBI" id="CHEBI:18420"/>
        <label>2</label>
    </ligand>
</feature>
<dbReference type="InterPro" id="IPR010074">
    <property type="entry name" value="PRibForGlyAmidine_synth_PurL"/>
</dbReference>
<dbReference type="InterPro" id="IPR010918">
    <property type="entry name" value="PurM-like_C_dom"/>
</dbReference>
<keyword evidence="6 8" id="KW-0067">ATP-binding</keyword>
<feature type="binding site" evidence="8">
    <location>
        <begin position="100"/>
        <end position="103"/>
    </location>
    <ligand>
        <name>substrate</name>
    </ligand>
</feature>
<dbReference type="AlphaFoldDB" id="A0A7W9W7D5"/>
<dbReference type="PIRSF" id="PIRSF001587">
    <property type="entry name" value="FGAM_synthase_II"/>
    <property type="match status" value="1"/>
</dbReference>
<dbReference type="InterPro" id="IPR036921">
    <property type="entry name" value="PurM-like_N_sf"/>
</dbReference>
<dbReference type="GO" id="GO:0005524">
    <property type="term" value="F:ATP binding"/>
    <property type="evidence" value="ECO:0007669"/>
    <property type="project" value="UniProtKB-UniRule"/>
</dbReference>
<feature type="binding site" evidence="8">
    <location>
        <position position="549"/>
    </location>
    <ligand>
        <name>substrate</name>
    </ligand>
</feature>
<dbReference type="FunFam" id="3.30.1330.10:FF:000004">
    <property type="entry name" value="Phosphoribosylformylglycinamidine synthase subunit PurL"/>
    <property type="match status" value="1"/>
</dbReference>
<dbReference type="NCBIfam" id="TIGR01736">
    <property type="entry name" value="FGAM_synth_II"/>
    <property type="match status" value="1"/>
</dbReference>
<keyword evidence="5 8" id="KW-0658">Purine biosynthesis</keyword>
<dbReference type="GO" id="GO:0006189">
    <property type="term" value="P:'de novo' IMP biosynthetic process"/>
    <property type="evidence" value="ECO:0007669"/>
    <property type="project" value="UniProtKB-UniRule"/>
</dbReference>
<dbReference type="GO" id="GO:0004642">
    <property type="term" value="F:phosphoribosylformylglycinamidine synthase activity"/>
    <property type="evidence" value="ECO:0007669"/>
    <property type="project" value="UniProtKB-UniRule"/>
</dbReference>
<dbReference type="RefSeq" id="WP_184198698.1">
    <property type="nucleotide sequence ID" value="NZ_JACHGW010000003.1"/>
</dbReference>
<dbReference type="InterPro" id="IPR016188">
    <property type="entry name" value="PurM-like_N"/>
</dbReference>
<feature type="binding site" evidence="8">
    <location>
        <position position="99"/>
    </location>
    <ligand>
        <name>Mg(2+)</name>
        <dbReference type="ChEBI" id="CHEBI:18420"/>
        <label>1</label>
    </ligand>
</feature>
<dbReference type="GO" id="GO:0000287">
    <property type="term" value="F:magnesium ion binding"/>
    <property type="evidence" value="ECO:0007669"/>
    <property type="project" value="UniProtKB-UniRule"/>
</dbReference>
<dbReference type="EMBL" id="JACHGW010000003">
    <property type="protein sequence ID" value="MBB6051543.1"/>
    <property type="molecule type" value="Genomic_DNA"/>
</dbReference>
<keyword evidence="13" id="KW-1185">Reference proteome</keyword>
<feature type="binding site" evidence="8">
    <location>
        <begin position="323"/>
        <end position="325"/>
    </location>
    <ligand>
        <name>substrate</name>
    </ligand>
</feature>
<dbReference type="HAMAP" id="MF_00420">
    <property type="entry name" value="PurL_2"/>
    <property type="match status" value="1"/>
</dbReference>
<protein>
    <recommendedName>
        <fullName evidence="8">Phosphoribosylformylglycinamidine synthase subunit PurL</fullName>
        <shortName evidence="8">FGAM synthase</shortName>
        <ecNumber evidence="8">6.3.5.3</ecNumber>
    </recommendedName>
    <alternativeName>
        <fullName evidence="8">Formylglycinamide ribonucleotide amidotransferase subunit II</fullName>
        <shortName evidence="8">FGAR amidotransferase II</shortName>
        <shortName evidence="8">FGAR-AT II</shortName>
    </alternativeName>
    <alternativeName>
        <fullName evidence="8">Glutamine amidotransferase PurL</fullName>
    </alternativeName>
    <alternativeName>
        <fullName evidence="8">Phosphoribosylformylglycinamidine synthase subunit II</fullName>
    </alternativeName>
</protein>
<dbReference type="Gene3D" id="3.30.1330.10">
    <property type="entry name" value="PurM-like, N-terminal domain"/>
    <property type="match status" value="2"/>
</dbReference>
<feature type="binding site" evidence="8">
    <location>
        <position position="546"/>
    </location>
    <ligand>
        <name>ATP</name>
        <dbReference type="ChEBI" id="CHEBI:30616"/>
    </ligand>
</feature>
<sequence>MPTPVNAPEYPEVTETVAREMGVNASEYAQIQDVLGRVPTYTELGMYAVMWSEHCGYKYSRPVLKLFSEYKKAQESGALENAGSVPLGDTGWGVVFKMESHNHPSAVEPFQGAATGVGGILRDIFTMGARPVASLNSLRFGPIEGDDPTAIRNRYLFEHVVSGVGSYGNCVGVATVGGEIYFDPCYNGNPLVNAMSIGIVKLDSIASAKAKGIGNQVLYVGSSTGRDGIHGATFASVELSEESEAKRPNVQCGDPFMEKLLIEATLEALATGGIVGIQDMGAAGLTCGTSEMSAKGSLGMTIDIQKVPRRETGMNAYEVLLSESQERMLAVVEKGREEEVAAVFHKWGLNAAYIGVTTETGNVQVWDGDRLEADIPAKSLADECPTYYLDAAEPEYIAQVQSADFSALPEPESYGDVLLKLLATPSIASKRWVWEQYDTMVQTQTEILPGRGDAAVLGIREANGRKIAATTDCNPRFCYLDPFVGAQLAVAEAARNLSCVGAVPAALTDCLNFPSPEKPAGFWQFRRAVEGMAQAADFFKTPVVSGNVSFYNETPEGAIYPTPTVGMVGVIPEGVEPMGLAFQNDGDLIYLLRPVGTEGATGIAGSEYLYRIHGRAEGKPELDLVAEASVQKVVREAVAGALIQSAHDCAEGGFMTAVAESCLAGNKGAEIRFAITDFVANDGSDLPWSTVMFGESPSRIVVTVKEGTAEQSTLLDLCEQNSVEAVFIGQVKNNNKLDAAGLLELSLDQLRSAFEGAIPKIMGK</sequence>
<evidence type="ECO:0000256" key="7">
    <source>
        <dbReference type="ARBA" id="ARBA00022842"/>
    </source>
</evidence>
<evidence type="ECO:0000256" key="4">
    <source>
        <dbReference type="ARBA" id="ARBA00022741"/>
    </source>
</evidence>
<evidence type="ECO:0000256" key="1">
    <source>
        <dbReference type="ARBA" id="ARBA00022490"/>
    </source>
</evidence>
<evidence type="ECO:0000313" key="12">
    <source>
        <dbReference type="EMBL" id="MBB6051543.1"/>
    </source>
</evidence>
<comment type="subunit">
    <text evidence="8">Monomer. Part of the FGAM synthase complex composed of 1 PurL, 1 PurQ and 2 PurS subunits.</text>
</comment>
<dbReference type="SUPFAM" id="SSF55326">
    <property type="entry name" value="PurM N-terminal domain-like"/>
    <property type="match status" value="2"/>
</dbReference>
<organism evidence="12 13">
    <name type="scientific">Armatimonas rosea</name>
    <dbReference type="NCBI Taxonomy" id="685828"/>
    <lineage>
        <taxon>Bacteria</taxon>
        <taxon>Bacillati</taxon>
        <taxon>Armatimonadota</taxon>
        <taxon>Armatimonadia</taxon>
        <taxon>Armatimonadales</taxon>
        <taxon>Armatimonadaceae</taxon>
        <taxon>Armatimonas</taxon>
    </lineage>
</organism>
<dbReference type="CDD" id="cd02203">
    <property type="entry name" value="PurL_repeat1"/>
    <property type="match status" value="1"/>
</dbReference>
<comment type="catalytic activity">
    <reaction evidence="8">
        <text>N(2)-formyl-N(1)-(5-phospho-beta-D-ribosyl)glycinamide + L-glutamine + ATP + H2O = 2-formamido-N(1)-(5-O-phospho-beta-D-ribosyl)acetamidine + L-glutamate + ADP + phosphate + H(+)</text>
        <dbReference type="Rhea" id="RHEA:17129"/>
        <dbReference type="ChEBI" id="CHEBI:15377"/>
        <dbReference type="ChEBI" id="CHEBI:15378"/>
        <dbReference type="ChEBI" id="CHEBI:29985"/>
        <dbReference type="ChEBI" id="CHEBI:30616"/>
        <dbReference type="ChEBI" id="CHEBI:43474"/>
        <dbReference type="ChEBI" id="CHEBI:58359"/>
        <dbReference type="ChEBI" id="CHEBI:147286"/>
        <dbReference type="ChEBI" id="CHEBI:147287"/>
        <dbReference type="ChEBI" id="CHEBI:456216"/>
        <dbReference type="EC" id="6.3.5.3"/>
    </reaction>
</comment>
<evidence type="ECO:0000313" key="13">
    <source>
        <dbReference type="Proteomes" id="UP000520814"/>
    </source>
</evidence>
<dbReference type="GO" id="GO:0005737">
    <property type="term" value="C:cytoplasm"/>
    <property type="evidence" value="ECO:0007669"/>
    <property type="project" value="UniProtKB-SubCell"/>
</dbReference>
<dbReference type="NCBIfam" id="NF002290">
    <property type="entry name" value="PRK01213.1"/>
    <property type="match status" value="1"/>
</dbReference>
<keyword evidence="1 8" id="KW-0963">Cytoplasm</keyword>
<dbReference type="Pfam" id="PF00586">
    <property type="entry name" value="AIRS"/>
    <property type="match status" value="2"/>
</dbReference>
<evidence type="ECO:0000256" key="8">
    <source>
        <dbReference type="HAMAP-Rule" id="MF_00420"/>
    </source>
</evidence>
<dbReference type="PANTHER" id="PTHR43555:SF1">
    <property type="entry name" value="PHOSPHORIBOSYLFORMYLGLYCINAMIDINE SYNTHASE SUBUNIT PURL"/>
    <property type="match status" value="1"/>
</dbReference>
<keyword evidence="3 8" id="KW-0479">Metal-binding</keyword>